<protein>
    <submittedName>
        <fullName evidence="1">Uncharacterized protein</fullName>
    </submittedName>
</protein>
<name>A0A091CSD8_FUKDA</name>
<proteinExistence type="predicted"/>
<dbReference type="Proteomes" id="UP000028990">
    <property type="component" value="Unassembled WGS sequence"/>
</dbReference>
<gene>
    <name evidence="1" type="ORF">H920_17825</name>
</gene>
<dbReference type="EMBL" id="KN124568">
    <property type="protein sequence ID" value="KFO20778.1"/>
    <property type="molecule type" value="Genomic_DNA"/>
</dbReference>
<evidence type="ECO:0000313" key="1">
    <source>
        <dbReference type="EMBL" id="KFO20778.1"/>
    </source>
</evidence>
<keyword evidence="2" id="KW-1185">Reference proteome</keyword>
<reference evidence="1 2" key="1">
    <citation type="submission" date="2013-11" db="EMBL/GenBank/DDBJ databases">
        <title>The Damaraland mole rat (Fukomys damarensis) genome and evolution of African mole rats.</title>
        <authorList>
            <person name="Gladyshev V.N."/>
            <person name="Fang X."/>
        </authorList>
    </citation>
    <scope>NUCLEOTIDE SEQUENCE [LARGE SCALE GENOMIC DNA]</scope>
    <source>
        <tissue evidence="1">Liver</tissue>
    </source>
</reference>
<dbReference type="AlphaFoldDB" id="A0A091CSD8"/>
<accession>A0A091CSD8</accession>
<organism evidence="1 2">
    <name type="scientific">Fukomys damarensis</name>
    <name type="common">Damaraland mole rat</name>
    <name type="synonym">Cryptomys damarensis</name>
    <dbReference type="NCBI Taxonomy" id="885580"/>
    <lineage>
        <taxon>Eukaryota</taxon>
        <taxon>Metazoa</taxon>
        <taxon>Chordata</taxon>
        <taxon>Craniata</taxon>
        <taxon>Vertebrata</taxon>
        <taxon>Euteleostomi</taxon>
        <taxon>Mammalia</taxon>
        <taxon>Eutheria</taxon>
        <taxon>Euarchontoglires</taxon>
        <taxon>Glires</taxon>
        <taxon>Rodentia</taxon>
        <taxon>Hystricomorpha</taxon>
        <taxon>Bathyergidae</taxon>
        <taxon>Fukomys</taxon>
    </lineage>
</organism>
<sequence length="145" mass="16806">MRLEDGGRGTRLDQSHLAPKYAILLPPSGWLQAPVPYNPFERKMSPPRRWNAHLQCSVEFLLAAVGRDLQPPGRANPLKRSPCVWWQVELCYVWCKVIATRPTEDVVVQGHSNALLMHVVSNFEVPRPQFRWIRDSLAMKWFYDI</sequence>
<evidence type="ECO:0000313" key="2">
    <source>
        <dbReference type="Proteomes" id="UP000028990"/>
    </source>
</evidence>